<dbReference type="Pfam" id="PF25009">
    <property type="entry name" value="DUF7785"/>
    <property type="match status" value="1"/>
</dbReference>
<keyword evidence="5" id="KW-1185">Reference proteome</keyword>
<accession>A0A0D2E3V5</accession>
<feature type="compositionally biased region" description="Polar residues" evidence="1">
    <location>
        <begin position="655"/>
        <end position="669"/>
    </location>
</feature>
<gene>
    <name evidence="4" type="ORF">PV04_04898</name>
</gene>
<evidence type="ECO:0000313" key="5">
    <source>
        <dbReference type="Proteomes" id="UP000054266"/>
    </source>
</evidence>
<sequence>MAEVNGVSKHEDTVNTSVSHLGKRKRTVSPQVEEPKDAALQPTLQHVLQLLRKYDTTPSLLKYPFPPPKSDVPDLKRARLVKTESTNTTIEDRILTGSYNSLHALKDDVKSVRDAILIDASAATQNGTTDADVQGQLSTLMNELEQYDPKPSGVSESNGEITLSADLTKQKPKQFLSLRSNVNGVAHVLFSGLQIQQYSEKAEPDAFPEVVGAGLPNGFELTDYSALGGKEEDLRKQEKRTFEKVFSTLRRLKPLDLPHTAKDVVRGNTLDFIPNSNRAENLPLNKHDYKFAKLPTGSYLSYRQSHQDRKRVQQSSSSADFKAALAANNVRQGKEMSEEELFSSVYSSFAPSSDNAYSLISQEDLSREWWSQNGEHRLSRLFKTTDQQSSPLEGEAEGSDEFADVVANFEPQEPEDIKPDSSEKDLDNLLEEVSEMIETLSSYQRNRSLDHLVSGRLGKPETPEYDTFELLRDQLSILIASLPPFAVAKLNGDQLDDLNISTRLIVEVPDYPGTGQPDDYIRRRQKMAQQATQAVARPAVTPQPVRPSYSSVQANTISYNPGVRNYGTSVPATAAFGMRSTQSYQTPTSSRPTYPQTSTFPVNTANTYSANRPTIQQFQRPTVQNGYGSYGSNTPLQPSQQQSQSQTPAAGYAQRPTQPGYQQRAQDTASVLARSASPQKPQPLVNGTAQLYTPRQQQQQQPQTQNQQSQSQQGQQPAAYAYQRQGSGTPTTPIAPGTGAAPYDGAGDRSADAQAGRNAQAAQNSPSQPPQQKQTVEVSR</sequence>
<name>A0A0D2E3V5_9EURO</name>
<evidence type="ECO:0000313" key="4">
    <source>
        <dbReference type="EMBL" id="KIW68992.1"/>
    </source>
</evidence>
<dbReference type="EMBL" id="KN846958">
    <property type="protein sequence ID" value="KIW68992.1"/>
    <property type="molecule type" value="Genomic_DNA"/>
</dbReference>
<reference evidence="4 5" key="1">
    <citation type="submission" date="2015-01" db="EMBL/GenBank/DDBJ databases">
        <title>The Genome Sequence of Capronia semiimmersa CBS27337.</title>
        <authorList>
            <consortium name="The Broad Institute Genomics Platform"/>
            <person name="Cuomo C."/>
            <person name="de Hoog S."/>
            <person name="Gorbushina A."/>
            <person name="Stielow B."/>
            <person name="Teixiera M."/>
            <person name="Abouelleil A."/>
            <person name="Chapman S.B."/>
            <person name="Priest M."/>
            <person name="Young S.K."/>
            <person name="Wortman J."/>
            <person name="Nusbaum C."/>
            <person name="Birren B."/>
        </authorList>
    </citation>
    <scope>NUCLEOTIDE SEQUENCE [LARGE SCALE GENOMIC DNA]</scope>
    <source>
        <strain evidence="4 5">CBS 27337</strain>
    </source>
</reference>
<dbReference type="Pfam" id="PF25289">
    <property type="entry name" value="DUF7877"/>
    <property type="match status" value="1"/>
</dbReference>
<evidence type="ECO:0000259" key="2">
    <source>
        <dbReference type="Pfam" id="PF25009"/>
    </source>
</evidence>
<evidence type="ECO:0000259" key="3">
    <source>
        <dbReference type="Pfam" id="PF25289"/>
    </source>
</evidence>
<feature type="region of interest" description="Disordered" evidence="1">
    <location>
        <begin position="1"/>
        <end position="40"/>
    </location>
</feature>
<feature type="region of interest" description="Disordered" evidence="1">
    <location>
        <begin position="580"/>
        <end position="780"/>
    </location>
</feature>
<feature type="compositionally biased region" description="Polar residues" evidence="1">
    <location>
        <begin position="580"/>
        <end position="636"/>
    </location>
</feature>
<dbReference type="STRING" id="5601.A0A0D2E3V5"/>
<feature type="domain" description="DUF7785" evidence="2">
    <location>
        <begin position="423"/>
        <end position="505"/>
    </location>
</feature>
<protein>
    <submittedName>
        <fullName evidence="4">Uncharacterized protein</fullName>
    </submittedName>
</protein>
<feature type="compositionally biased region" description="Low complexity" evidence="1">
    <location>
        <begin position="637"/>
        <end position="646"/>
    </location>
</feature>
<dbReference type="InterPro" id="IPR056687">
    <property type="entry name" value="DUF7785"/>
</dbReference>
<proteinExistence type="predicted"/>
<feature type="compositionally biased region" description="Low complexity" evidence="1">
    <location>
        <begin position="692"/>
        <end position="742"/>
    </location>
</feature>
<dbReference type="InterPro" id="IPR057199">
    <property type="entry name" value="DUF7877"/>
</dbReference>
<organism evidence="4 5">
    <name type="scientific">Phialophora macrospora</name>
    <dbReference type="NCBI Taxonomy" id="1851006"/>
    <lineage>
        <taxon>Eukaryota</taxon>
        <taxon>Fungi</taxon>
        <taxon>Dikarya</taxon>
        <taxon>Ascomycota</taxon>
        <taxon>Pezizomycotina</taxon>
        <taxon>Eurotiomycetes</taxon>
        <taxon>Chaetothyriomycetidae</taxon>
        <taxon>Chaetothyriales</taxon>
        <taxon>Herpotrichiellaceae</taxon>
        <taxon>Phialophora</taxon>
    </lineage>
</organism>
<dbReference type="Proteomes" id="UP000054266">
    <property type="component" value="Unassembled WGS sequence"/>
</dbReference>
<evidence type="ECO:0000256" key="1">
    <source>
        <dbReference type="SAM" id="MobiDB-lite"/>
    </source>
</evidence>
<feature type="domain" description="DUF7877" evidence="3">
    <location>
        <begin position="40"/>
        <end position="146"/>
    </location>
</feature>
<dbReference type="AlphaFoldDB" id="A0A0D2E3V5"/>
<feature type="compositionally biased region" description="Low complexity" evidence="1">
    <location>
        <begin position="752"/>
        <end position="772"/>
    </location>
</feature>